<dbReference type="AlphaFoldDB" id="A0AA39MTS1"/>
<evidence type="ECO:0000313" key="2">
    <source>
        <dbReference type="Proteomes" id="UP001175226"/>
    </source>
</evidence>
<reference evidence="1" key="1">
    <citation type="submission" date="2023-06" db="EMBL/GenBank/DDBJ databases">
        <authorList>
            <consortium name="Lawrence Berkeley National Laboratory"/>
            <person name="Ahrendt S."/>
            <person name="Sahu N."/>
            <person name="Indic B."/>
            <person name="Wong-Bajracharya J."/>
            <person name="Merenyi Z."/>
            <person name="Ke H.-M."/>
            <person name="Monk M."/>
            <person name="Kocsube S."/>
            <person name="Drula E."/>
            <person name="Lipzen A."/>
            <person name="Balint B."/>
            <person name="Henrissat B."/>
            <person name="Andreopoulos B."/>
            <person name="Martin F.M."/>
            <person name="Harder C.B."/>
            <person name="Rigling D."/>
            <person name="Ford K.L."/>
            <person name="Foster G.D."/>
            <person name="Pangilinan J."/>
            <person name="Papanicolaou A."/>
            <person name="Barry K."/>
            <person name="LaButti K."/>
            <person name="Viragh M."/>
            <person name="Koriabine M."/>
            <person name="Yan M."/>
            <person name="Riley R."/>
            <person name="Champramary S."/>
            <person name="Plett K.L."/>
            <person name="Tsai I.J."/>
            <person name="Slot J."/>
            <person name="Sipos G."/>
            <person name="Plett J."/>
            <person name="Nagy L.G."/>
            <person name="Grigoriev I.V."/>
        </authorList>
    </citation>
    <scope>NUCLEOTIDE SEQUENCE</scope>
    <source>
        <strain evidence="1">FPL87.14</strain>
    </source>
</reference>
<dbReference type="InterPro" id="IPR050177">
    <property type="entry name" value="Lipid_A_modif_metabolic_enz"/>
</dbReference>
<name>A0AA39MTS1_9AGAR</name>
<proteinExistence type="predicted"/>
<gene>
    <name evidence="1" type="ORF">EV421DRAFT_1902467</name>
</gene>
<protein>
    <recommendedName>
        <fullName evidence="3">NAD-dependent epimerase/dehydratase domain-containing protein</fullName>
    </recommendedName>
</protein>
<accession>A0AA39MTS1</accession>
<dbReference type="EMBL" id="JAUEPT010000016">
    <property type="protein sequence ID" value="KAK0445520.1"/>
    <property type="molecule type" value="Genomic_DNA"/>
</dbReference>
<dbReference type="PANTHER" id="PTHR43245">
    <property type="entry name" value="BIFUNCTIONAL POLYMYXIN RESISTANCE PROTEIN ARNA"/>
    <property type="match status" value="1"/>
</dbReference>
<dbReference type="SUPFAM" id="SSF51735">
    <property type="entry name" value="NAD(P)-binding Rossmann-fold domains"/>
    <property type="match status" value="1"/>
</dbReference>
<comment type="caution">
    <text evidence="1">The sequence shown here is derived from an EMBL/GenBank/DDBJ whole genome shotgun (WGS) entry which is preliminary data.</text>
</comment>
<dbReference type="Proteomes" id="UP001175226">
    <property type="component" value="Unassembled WGS sequence"/>
</dbReference>
<dbReference type="PANTHER" id="PTHR43245:SF11">
    <property type="entry name" value="LD23561P"/>
    <property type="match status" value="1"/>
</dbReference>
<keyword evidence="2" id="KW-1185">Reference proteome</keyword>
<evidence type="ECO:0008006" key="3">
    <source>
        <dbReference type="Google" id="ProtNLM"/>
    </source>
</evidence>
<dbReference type="InterPro" id="IPR036291">
    <property type="entry name" value="NAD(P)-bd_dom_sf"/>
</dbReference>
<dbReference type="Gene3D" id="3.40.50.720">
    <property type="entry name" value="NAD(P)-binding Rossmann-like Domain"/>
    <property type="match status" value="1"/>
</dbReference>
<organism evidence="1 2">
    <name type="scientific">Armillaria borealis</name>
    <dbReference type="NCBI Taxonomy" id="47425"/>
    <lineage>
        <taxon>Eukaryota</taxon>
        <taxon>Fungi</taxon>
        <taxon>Dikarya</taxon>
        <taxon>Basidiomycota</taxon>
        <taxon>Agaricomycotina</taxon>
        <taxon>Agaricomycetes</taxon>
        <taxon>Agaricomycetidae</taxon>
        <taxon>Agaricales</taxon>
        <taxon>Marasmiineae</taxon>
        <taxon>Physalacriaceae</taxon>
        <taxon>Armillaria</taxon>
    </lineage>
</organism>
<sequence>MTDSSQKPSVLIFGGLNTYSRALAAYLVPLEGDPLVSHVRMVDKYQVAPATTYIGAEFPKILEKEEVDYQQANLTVPSNIPPLFDPPEGQPPYDYVFDLTGEVRQDRTDMIQISTTCNVARILGEEAAKRKVKAYCPWDEKQNPKPSGTVGTWWHETLRILANMEDLNLVILRAALGYGPYTDYGTMASFITVAAVYGYMNKPMKSLWSPGKHPSHTVHVEDIAGGLWACAQWMAPLASSRMSLEAPAPDKKVTAPLFNLADDSQMTLAETGQLCTSFFGTTFDFFNFFENTIFKLKDDIVEEINELHVGHWTEMILKSNPPIPNTPLSAYMDKYYLEKTVVGFSNSKIKTVTGYQLSKPRFNHDTIKDMIDKWKAEGSWPIL</sequence>
<evidence type="ECO:0000313" key="1">
    <source>
        <dbReference type="EMBL" id="KAK0445520.1"/>
    </source>
</evidence>